<reference evidence="1" key="1">
    <citation type="submission" date="2023-04" db="EMBL/GenBank/DDBJ databases">
        <authorList>
            <person name="Vijverberg K."/>
            <person name="Xiong W."/>
            <person name="Schranz E."/>
        </authorList>
    </citation>
    <scope>NUCLEOTIDE SEQUENCE</scope>
</reference>
<organism evidence="1 2">
    <name type="scientific">Lactuca saligna</name>
    <name type="common">Willowleaf lettuce</name>
    <dbReference type="NCBI Taxonomy" id="75948"/>
    <lineage>
        <taxon>Eukaryota</taxon>
        <taxon>Viridiplantae</taxon>
        <taxon>Streptophyta</taxon>
        <taxon>Embryophyta</taxon>
        <taxon>Tracheophyta</taxon>
        <taxon>Spermatophyta</taxon>
        <taxon>Magnoliopsida</taxon>
        <taxon>eudicotyledons</taxon>
        <taxon>Gunneridae</taxon>
        <taxon>Pentapetalae</taxon>
        <taxon>asterids</taxon>
        <taxon>campanulids</taxon>
        <taxon>Asterales</taxon>
        <taxon>Asteraceae</taxon>
        <taxon>Cichorioideae</taxon>
        <taxon>Cichorieae</taxon>
        <taxon>Lactucinae</taxon>
        <taxon>Lactuca</taxon>
    </lineage>
</organism>
<dbReference type="Proteomes" id="UP001177003">
    <property type="component" value="Chromosome 2"/>
</dbReference>
<proteinExistence type="predicted"/>
<protein>
    <submittedName>
        <fullName evidence="1">Uncharacterized protein</fullName>
    </submittedName>
</protein>
<evidence type="ECO:0000313" key="1">
    <source>
        <dbReference type="EMBL" id="CAI9271433.1"/>
    </source>
</evidence>
<keyword evidence="2" id="KW-1185">Reference proteome</keyword>
<gene>
    <name evidence="1" type="ORF">LSALG_LOCUS11703</name>
</gene>
<accession>A0AA35VM21</accession>
<dbReference type="EMBL" id="OX465078">
    <property type="protein sequence ID" value="CAI9271433.1"/>
    <property type="molecule type" value="Genomic_DNA"/>
</dbReference>
<name>A0AA35VM21_LACSI</name>
<sequence length="152" mass="17437">MANHSRNLDYEITKLREASKERHELFMQQVDVVGNETTRLIKHITAFNNDCLKDLKVKTDKDDNVFEKVEEFLSYFKKTLLKVNISTQSSIYQDSIFTMVSNIESSIKAELASILNLVLLLKTNVPLPMHISQGGDKVLVLVRLRDLEKIQG</sequence>
<dbReference type="AlphaFoldDB" id="A0AA35VM21"/>
<evidence type="ECO:0000313" key="2">
    <source>
        <dbReference type="Proteomes" id="UP001177003"/>
    </source>
</evidence>